<dbReference type="OrthoDB" id="411823at2759"/>
<evidence type="ECO:0000313" key="2">
    <source>
        <dbReference type="Proteomes" id="UP000499080"/>
    </source>
</evidence>
<evidence type="ECO:0000313" key="1">
    <source>
        <dbReference type="EMBL" id="GBN45722.1"/>
    </source>
</evidence>
<keyword evidence="2" id="KW-1185">Reference proteome</keyword>
<dbReference type="AlphaFoldDB" id="A0A4Y2P3T3"/>
<organism evidence="1 2">
    <name type="scientific">Araneus ventricosus</name>
    <name type="common">Orbweaver spider</name>
    <name type="synonym">Epeira ventricosa</name>
    <dbReference type="NCBI Taxonomy" id="182803"/>
    <lineage>
        <taxon>Eukaryota</taxon>
        <taxon>Metazoa</taxon>
        <taxon>Ecdysozoa</taxon>
        <taxon>Arthropoda</taxon>
        <taxon>Chelicerata</taxon>
        <taxon>Arachnida</taxon>
        <taxon>Araneae</taxon>
        <taxon>Araneomorphae</taxon>
        <taxon>Entelegynae</taxon>
        <taxon>Araneoidea</taxon>
        <taxon>Araneidae</taxon>
        <taxon>Araneus</taxon>
    </lineage>
</organism>
<dbReference type="EMBL" id="BGPR01212781">
    <property type="protein sequence ID" value="GBN45722.1"/>
    <property type="molecule type" value="Genomic_DNA"/>
</dbReference>
<sequence length="205" mass="23267">MSVGGTEHGFKTPNIPEMFIYVEVGGLKRKEQMFNFIVIRFQPFSNTPNNVDWRVVILKELPFSREDSLDKRIEFIGTECSDTDRLLSTHARENMDQEDALRSRSPDHKGTTAVLHSSQQNWKEGILGECLLSRFAGPTEQLLLIVLAALEPSDLVIAREAAFTKVRYFRVSPHCFGGSWESLYEVPPRSLLHPAHNSIPISLKK</sequence>
<proteinExistence type="predicted"/>
<gene>
    <name evidence="1" type="ORF">AVEN_21519_1</name>
</gene>
<protein>
    <submittedName>
        <fullName evidence="1">Uncharacterized protein</fullName>
    </submittedName>
</protein>
<dbReference type="Proteomes" id="UP000499080">
    <property type="component" value="Unassembled WGS sequence"/>
</dbReference>
<comment type="caution">
    <text evidence="1">The sequence shown here is derived from an EMBL/GenBank/DDBJ whole genome shotgun (WGS) entry which is preliminary data.</text>
</comment>
<reference evidence="1 2" key="1">
    <citation type="journal article" date="2019" name="Sci. Rep.">
        <title>Orb-weaving spider Araneus ventricosus genome elucidates the spidroin gene catalogue.</title>
        <authorList>
            <person name="Kono N."/>
            <person name="Nakamura H."/>
            <person name="Ohtoshi R."/>
            <person name="Moran D.A.P."/>
            <person name="Shinohara A."/>
            <person name="Yoshida Y."/>
            <person name="Fujiwara M."/>
            <person name="Mori M."/>
            <person name="Tomita M."/>
            <person name="Arakawa K."/>
        </authorList>
    </citation>
    <scope>NUCLEOTIDE SEQUENCE [LARGE SCALE GENOMIC DNA]</scope>
</reference>
<accession>A0A4Y2P3T3</accession>
<name>A0A4Y2P3T3_ARAVE</name>